<feature type="coiled-coil region" evidence="3">
    <location>
        <begin position="13"/>
        <end position="40"/>
    </location>
</feature>
<evidence type="ECO:0000313" key="4">
    <source>
        <dbReference type="EMBL" id="CDJ66872.1"/>
    </source>
</evidence>
<dbReference type="Gene3D" id="1.10.287.370">
    <property type="match status" value="1"/>
</dbReference>
<reference evidence="4" key="1">
    <citation type="submission" date="2013-10" db="EMBL/GenBank/DDBJ databases">
        <title>Genomic analysis of the causative agents of coccidiosis in chickens.</title>
        <authorList>
            <person name="Reid A.J."/>
            <person name="Blake D."/>
            <person name="Billington K."/>
            <person name="Browne H."/>
            <person name="Dunn M."/>
            <person name="Hung S."/>
            <person name="Kawahara F."/>
            <person name="Miranda-Saavedra D."/>
            <person name="Mourier T."/>
            <person name="Nagra H."/>
            <person name="Otto T.D."/>
            <person name="Rawlings N."/>
            <person name="Sanchez A."/>
            <person name="Sanders M."/>
            <person name="Subramaniam C."/>
            <person name="Tay Y."/>
            <person name="Dear P."/>
            <person name="Doerig C."/>
            <person name="Gruber A."/>
            <person name="Parkinson J."/>
            <person name="Shirley M."/>
            <person name="Wan K.L."/>
            <person name="Berriman M."/>
            <person name="Tomley F."/>
            <person name="Pain A."/>
        </authorList>
    </citation>
    <scope>NUCLEOTIDE SEQUENCE [LARGE SCALE GENOMIC DNA]</scope>
    <source>
        <strain evidence="4">Houghton</strain>
    </source>
</reference>
<dbReference type="OrthoDB" id="29646at2759"/>
<evidence type="ECO:0000313" key="5">
    <source>
        <dbReference type="Proteomes" id="UP000030754"/>
    </source>
</evidence>
<dbReference type="EMBL" id="HG723858">
    <property type="protein sequence ID" value="CDJ66872.1"/>
    <property type="molecule type" value="Genomic_DNA"/>
</dbReference>
<comment type="similarity">
    <text evidence="1">Belongs to the prefoldin subunit beta family.</text>
</comment>
<name>U6MRM7_9EIME</name>
<protein>
    <recommendedName>
        <fullName evidence="6">Prefoldin subunit 2</fullName>
    </recommendedName>
</protein>
<dbReference type="GO" id="GO:0006457">
    <property type="term" value="P:protein folding"/>
    <property type="evidence" value="ECO:0007669"/>
    <property type="project" value="InterPro"/>
</dbReference>
<evidence type="ECO:0000256" key="3">
    <source>
        <dbReference type="SAM" id="Coils"/>
    </source>
</evidence>
<dbReference type="Pfam" id="PF01920">
    <property type="entry name" value="Prefoldin_2"/>
    <property type="match status" value="1"/>
</dbReference>
<dbReference type="InterPro" id="IPR027235">
    <property type="entry name" value="PFD2"/>
</dbReference>
<dbReference type="GeneID" id="25474259"/>
<evidence type="ECO:0000256" key="1">
    <source>
        <dbReference type="ARBA" id="ARBA00008045"/>
    </source>
</evidence>
<feature type="coiled-coil region" evidence="3">
    <location>
        <begin position="80"/>
        <end position="111"/>
    </location>
</feature>
<sequence length="148" mass="16263">MAQPQGAPRPSGEEDLKQRLQRLEKERIALNNTIEELRQDSSDHQLVLDAFKDLEPSRRCYRLVGGVLVERSVGEVQPALEQHKAKVAEAMKNLEAQLANVQSQLAAASQEYIKRTGSADVPYMQQQQQAAAAAKEDAKSKSAGGILV</sequence>
<dbReference type="CDD" id="cd23163">
    <property type="entry name" value="Prefoldin_2"/>
    <property type="match status" value="1"/>
</dbReference>
<dbReference type="InterPro" id="IPR002777">
    <property type="entry name" value="PFD_beta-like"/>
</dbReference>
<reference evidence="4" key="2">
    <citation type="submission" date="2013-10" db="EMBL/GenBank/DDBJ databases">
        <authorList>
            <person name="Aslett M."/>
        </authorList>
    </citation>
    <scope>NUCLEOTIDE SEQUENCE [LARGE SCALE GENOMIC DNA]</scope>
    <source>
        <strain evidence="4">Houghton</strain>
    </source>
</reference>
<dbReference type="Proteomes" id="UP000030754">
    <property type="component" value="Unassembled WGS sequence"/>
</dbReference>
<dbReference type="GO" id="GO:0016272">
    <property type="term" value="C:prefoldin complex"/>
    <property type="evidence" value="ECO:0007669"/>
    <property type="project" value="InterPro"/>
</dbReference>
<evidence type="ECO:0008006" key="6">
    <source>
        <dbReference type="Google" id="ProtNLM"/>
    </source>
</evidence>
<keyword evidence="3" id="KW-0175">Coiled coil</keyword>
<dbReference type="InterPro" id="IPR009053">
    <property type="entry name" value="Prefoldin"/>
</dbReference>
<dbReference type="AlphaFoldDB" id="U6MRM7"/>
<dbReference type="GO" id="GO:0051082">
    <property type="term" value="F:unfolded protein binding"/>
    <property type="evidence" value="ECO:0007669"/>
    <property type="project" value="InterPro"/>
</dbReference>
<dbReference type="VEuPathDB" id="ToxoDB:ENH_00041010"/>
<dbReference type="RefSeq" id="XP_013435339.1">
    <property type="nucleotide sequence ID" value="XM_013579885.1"/>
</dbReference>
<keyword evidence="2" id="KW-0143">Chaperone</keyword>
<proteinExistence type="inferred from homology"/>
<dbReference type="PANTHER" id="PTHR13303">
    <property type="entry name" value="PREFOLDIN SUBUNIT 2"/>
    <property type="match status" value="1"/>
</dbReference>
<gene>
    <name evidence="4" type="ORF">ENH_00041010</name>
</gene>
<dbReference type="SUPFAM" id="SSF46579">
    <property type="entry name" value="Prefoldin"/>
    <property type="match status" value="1"/>
</dbReference>
<evidence type="ECO:0000256" key="2">
    <source>
        <dbReference type="ARBA" id="ARBA00023186"/>
    </source>
</evidence>
<keyword evidence="5" id="KW-1185">Reference proteome</keyword>
<organism evidence="4 5">
    <name type="scientific">Eimeria necatrix</name>
    <dbReference type="NCBI Taxonomy" id="51315"/>
    <lineage>
        <taxon>Eukaryota</taxon>
        <taxon>Sar</taxon>
        <taxon>Alveolata</taxon>
        <taxon>Apicomplexa</taxon>
        <taxon>Conoidasida</taxon>
        <taxon>Coccidia</taxon>
        <taxon>Eucoccidiorida</taxon>
        <taxon>Eimeriorina</taxon>
        <taxon>Eimeriidae</taxon>
        <taxon>Eimeria</taxon>
    </lineage>
</organism>
<accession>U6MRM7</accession>